<proteinExistence type="predicted"/>
<dbReference type="InterPro" id="IPR028202">
    <property type="entry name" value="Reductase_C"/>
</dbReference>
<name>A0A1I1PWV7_9BACT</name>
<dbReference type="InterPro" id="IPR023753">
    <property type="entry name" value="FAD/NAD-binding_dom"/>
</dbReference>
<keyword evidence="5" id="KW-0274">FAD</keyword>
<dbReference type="InterPro" id="IPR036188">
    <property type="entry name" value="FAD/NAD-bd_sf"/>
</dbReference>
<accession>A0A1I1PWV7</accession>
<evidence type="ECO:0000256" key="6">
    <source>
        <dbReference type="ARBA" id="ARBA00023002"/>
    </source>
</evidence>
<dbReference type="EMBL" id="FOLQ01000003">
    <property type="protein sequence ID" value="SFD14152.1"/>
    <property type="molecule type" value="Genomic_DNA"/>
</dbReference>
<evidence type="ECO:0000256" key="2">
    <source>
        <dbReference type="ARBA" id="ARBA00022630"/>
    </source>
</evidence>
<dbReference type="SUPFAM" id="SSF51905">
    <property type="entry name" value="FAD/NAD(P)-binding domain"/>
    <property type="match status" value="2"/>
</dbReference>
<reference evidence="10 11" key="1">
    <citation type="submission" date="2016-10" db="EMBL/GenBank/DDBJ databases">
        <authorList>
            <person name="de Groot N.N."/>
        </authorList>
    </citation>
    <scope>NUCLEOTIDE SEQUENCE [LARGE SCALE GENOMIC DNA]</scope>
    <source>
        <strain evidence="10 11">DSM 26130</strain>
    </source>
</reference>
<evidence type="ECO:0000256" key="1">
    <source>
        <dbReference type="ARBA" id="ARBA00001974"/>
    </source>
</evidence>
<dbReference type="SUPFAM" id="SSF55424">
    <property type="entry name" value="FAD/NAD-linked reductases, dimerisation (C-terminal) domain"/>
    <property type="match status" value="1"/>
</dbReference>
<protein>
    <submittedName>
        <fullName evidence="10">NAD(P)H-nitrite reductase, large subunit</fullName>
    </submittedName>
</protein>
<dbReference type="AlphaFoldDB" id="A0A1I1PWV7"/>
<dbReference type="PANTHER" id="PTHR43557">
    <property type="entry name" value="APOPTOSIS-INDUCING FACTOR 1"/>
    <property type="match status" value="1"/>
</dbReference>
<dbReference type="PRINTS" id="PR00368">
    <property type="entry name" value="FADPNR"/>
</dbReference>
<keyword evidence="4" id="KW-0479">Metal-binding</keyword>
<dbReference type="GO" id="GO:0016651">
    <property type="term" value="F:oxidoreductase activity, acting on NAD(P)H"/>
    <property type="evidence" value="ECO:0007669"/>
    <property type="project" value="TreeGrafter"/>
</dbReference>
<keyword evidence="6" id="KW-0560">Oxidoreductase</keyword>
<dbReference type="Gene3D" id="3.50.50.60">
    <property type="entry name" value="FAD/NAD(P)-binding domain"/>
    <property type="match status" value="2"/>
</dbReference>
<dbReference type="Pfam" id="PF14759">
    <property type="entry name" value="Reductase_C"/>
    <property type="match status" value="1"/>
</dbReference>
<dbReference type="GO" id="GO:0046872">
    <property type="term" value="F:metal ion binding"/>
    <property type="evidence" value="ECO:0007669"/>
    <property type="project" value="UniProtKB-KW"/>
</dbReference>
<keyword evidence="3" id="KW-0001">2Fe-2S</keyword>
<evidence type="ECO:0000313" key="11">
    <source>
        <dbReference type="Proteomes" id="UP000198598"/>
    </source>
</evidence>
<sequence length="539" mass="59622">MDFIVYNKKLQYIMLADYTEAAVCHVDDLVDGELKEVRVGDTDVLLARADSQYYALYPKCSHYQGPLVKGLLNGHRLVCPWHNACFDIRNGHRLEAPALNGLPTHEVRIEGDQVFVRLTTDKESLENPMAAPDEANLETYVIVGGGGAGAFAAEGMREGGFTGKIVMFTESQEGPYDRPNCSKDYLQGKAPDEWMPLRSEEFYQDYGIEVRTNQHVTALDPTTKRIELASGETLTYNKALVCSGGKPNPLPNPGGDLKGVYLLRSLHDSQTLRELGQQGKRVVIIGSSFIGLEGAMSLRKLGSDVDVVGLEKVPFEKALGAKIGRVVQGWHEKEGIRFHLGRKVDHLEGDGAVNAVVLDNGERLSADFVLLGLGVKPRTEFLKDVTLEKDGGVRTDAHLQIFDDLYAAGDIAHYPVADGLHRIEHWKVAGQQGHVAGLNMAGKEELYEMAPFFWTNQQGKRINYVGHATQIEEIIYDGDPEKDDAFLALYVQNGQIKAAAGLKRDQDIIAIRELMQADRMPLPEAVRQGVKWVEMLKKA</sequence>
<comment type="cofactor">
    <cofactor evidence="1">
        <name>FAD</name>
        <dbReference type="ChEBI" id="CHEBI:57692"/>
    </cofactor>
</comment>
<evidence type="ECO:0000256" key="4">
    <source>
        <dbReference type="ARBA" id="ARBA00022723"/>
    </source>
</evidence>
<organism evidence="10 11">
    <name type="scientific">Spirosoma endophyticum</name>
    <dbReference type="NCBI Taxonomy" id="662367"/>
    <lineage>
        <taxon>Bacteria</taxon>
        <taxon>Pseudomonadati</taxon>
        <taxon>Bacteroidota</taxon>
        <taxon>Cytophagia</taxon>
        <taxon>Cytophagales</taxon>
        <taxon>Cytophagaceae</taxon>
        <taxon>Spirosoma</taxon>
    </lineage>
</organism>
<dbReference type="SUPFAM" id="SSF50022">
    <property type="entry name" value="ISP domain"/>
    <property type="match status" value="1"/>
</dbReference>
<dbReference type="Proteomes" id="UP000198598">
    <property type="component" value="Unassembled WGS sequence"/>
</dbReference>
<gene>
    <name evidence="10" type="ORF">SAMN05216167_103472</name>
</gene>
<dbReference type="GO" id="GO:0005737">
    <property type="term" value="C:cytoplasm"/>
    <property type="evidence" value="ECO:0007669"/>
    <property type="project" value="TreeGrafter"/>
</dbReference>
<dbReference type="PROSITE" id="PS51296">
    <property type="entry name" value="RIESKE"/>
    <property type="match status" value="1"/>
</dbReference>
<dbReference type="Gene3D" id="2.102.10.10">
    <property type="entry name" value="Rieske [2Fe-2S] iron-sulphur domain"/>
    <property type="match status" value="1"/>
</dbReference>
<keyword evidence="8" id="KW-0411">Iron-sulfur</keyword>
<evidence type="ECO:0000256" key="7">
    <source>
        <dbReference type="ARBA" id="ARBA00023004"/>
    </source>
</evidence>
<dbReference type="InterPro" id="IPR050446">
    <property type="entry name" value="FAD-oxidoreductase/Apoptosis"/>
</dbReference>
<dbReference type="CDD" id="cd03478">
    <property type="entry name" value="Rieske_AIFL_N"/>
    <property type="match status" value="1"/>
</dbReference>
<keyword evidence="2" id="KW-0285">Flavoprotein</keyword>
<keyword evidence="7" id="KW-0408">Iron</keyword>
<dbReference type="PRINTS" id="PR00411">
    <property type="entry name" value="PNDRDTASEI"/>
</dbReference>
<evidence type="ECO:0000256" key="5">
    <source>
        <dbReference type="ARBA" id="ARBA00022827"/>
    </source>
</evidence>
<dbReference type="STRING" id="662367.SAMN05216167_103472"/>
<dbReference type="GO" id="GO:0051537">
    <property type="term" value="F:2 iron, 2 sulfur cluster binding"/>
    <property type="evidence" value="ECO:0007669"/>
    <property type="project" value="UniProtKB-KW"/>
</dbReference>
<evidence type="ECO:0000259" key="9">
    <source>
        <dbReference type="PROSITE" id="PS51296"/>
    </source>
</evidence>
<dbReference type="PANTHER" id="PTHR43557:SF2">
    <property type="entry name" value="RIESKE DOMAIN-CONTAINING PROTEIN-RELATED"/>
    <property type="match status" value="1"/>
</dbReference>
<evidence type="ECO:0000313" key="10">
    <source>
        <dbReference type="EMBL" id="SFD14152.1"/>
    </source>
</evidence>
<dbReference type="Pfam" id="PF07992">
    <property type="entry name" value="Pyr_redox_2"/>
    <property type="match status" value="1"/>
</dbReference>
<dbReference type="InterPro" id="IPR017941">
    <property type="entry name" value="Rieske_2Fe-2S"/>
</dbReference>
<evidence type="ECO:0000256" key="8">
    <source>
        <dbReference type="ARBA" id="ARBA00023014"/>
    </source>
</evidence>
<dbReference type="InterPro" id="IPR016156">
    <property type="entry name" value="FAD/NAD-linked_Rdtase_dimer_sf"/>
</dbReference>
<feature type="domain" description="Rieske" evidence="9">
    <location>
        <begin position="21"/>
        <end position="116"/>
    </location>
</feature>
<dbReference type="Pfam" id="PF00355">
    <property type="entry name" value="Rieske"/>
    <property type="match status" value="1"/>
</dbReference>
<evidence type="ECO:0000256" key="3">
    <source>
        <dbReference type="ARBA" id="ARBA00022714"/>
    </source>
</evidence>
<keyword evidence="11" id="KW-1185">Reference proteome</keyword>
<dbReference type="Gene3D" id="3.30.390.30">
    <property type="match status" value="1"/>
</dbReference>
<dbReference type="InterPro" id="IPR036922">
    <property type="entry name" value="Rieske_2Fe-2S_sf"/>
</dbReference>